<sequence>MKNFIQSCFLELLCLFRKAKKSIRSQLHPISMQYFHVGGWLISLRGTRSISHTDRRVFHDQRECISLSKTKLQLGHLIVCTFLLLGVVPKSSSQVAWSPEADFPKKSDLPRGGDSRPDISQLKDYGLVDSYLDSGAGEGEGLPQTAPVTVFSDQMEYHAGDHESDLKSFDSSQNHPLAPERAEEAAYPGAANHPGREEYSTPALPGDSSVVFIELPSDHAPDTLWLSYWPEFLKEQRALTPGITLPLTPTQGNFFEGNAGFKRYSVVFPAFSSPISFSLRNKRNYLFRYWTLNPGTQIRIRVDLEKGRMLFMGPSAPFFQAQYALTRMAEEQQFQAHPLMVTTDPDRILSDSLTDSLYQTSLALPNAVFPPMQFLLPSSPPDDLLDSLLRQSPSSDPAFKWIAGLGNDLSSVEKYQLEQKAWGEILLRTLPKMNLGRESLSQSEYREKFESWISAIPLPDSQWIDPVLLTGLNELILLRTQVRDQSLLEGTADLSSVLRERILGIYLLDNYKRLERGRDSLVRRVRENIESPWIADLIGDLDSKNAKGSPFYSGELLGLEGEPVSLEAFRGKSLVLTFWISGCKFCMKYYQRTLKPVFEHFRHRSDVQFIAINADRSPNSWKENALSDTYSHPDMLQLHEDSGQGILSYYKISAFPQKILLGPEFTIEQSTQTQYSPAELIRKIEEMTGNSANQLETNPK</sequence>
<dbReference type="PANTHER" id="PTHR42852:SF13">
    <property type="entry name" value="PROTEIN DIPZ"/>
    <property type="match status" value="1"/>
</dbReference>
<evidence type="ECO:0000256" key="1">
    <source>
        <dbReference type="SAM" id="MobiDB-lite"/>
    </source>
</evidence>
<dbReference type="Gene3D" id="3.40.30.10">
    <property type="entry name" value="Glutaredoxin"/>
    <property type="match status" value="1"/>
</dbReference>
<keyword evidence="3" id="KW-0413">Isomerase</keyword>
<dbReference type="InterPro" id="IPR050553">
    <property type="entry name" value="Thioredoxin_ResA/DsbE_sf"/>
</dbReference>
<reference evidence="4" key="1">
    <citation type="submission" date="2016-10" db="EMBL/GenBank/DDBJ databases">
        <authorList>
            <person name="Varghese N."/>
            <person name="Submissions S."/>
        </authorList>
    </citation>
    <scope>NUCLEOTIDE SEQUENCE [LARGE SCALE GENOMIC DNA]</scope>
    <source>
        <strain evidence="4">DSM 23095</strain>
    </source>
</reference>
<dbReference type="PROSITE" id="PS51352">
    <property type="entry name" value="THIOREDOXIN_2"/>
    <property type="match status" value="1"/>
</dbReference>
<dbReference type="SUPFAM" id="SSF52833">
    <property type="entry name" value="Thioredoxin-like"/>
    <property type="match status" value="1"/>
</dbReference>
<dbReference type="AlphaFoldDB" id="A0A1G6Y3X1"/>
<protein>
    <submittedName>
        <fullName evidence="3">Thiol-disulfide isomerase or thioredoxin</fullName>
    </submittedName>
</protein>
<evidence type="ECO:0000313" key="4">
    <source>
        <dbReference type="Proteomes" id="UP000199060"/>
    </source>
</evidence>
<organism evidence="3 4">
    <name type="scientific">Algoriphagus faecimaris</name>
    <dbReference type="NCBI Taxonomy" id="686796"/>
    <lineage>
        <taxon>Bacteria</taxon>
        <taxon>Pseudomonadati</taxon>
        <taxon>Bacteroidota</taxon>
        <taxon>Cytophagia</taxon>
        <taxon>Cytophagales</taxon>
        <taxon>Cyclobacteriaceae</taxon>
        <taxon>Algoriphagus</taxon>
    </lineage>
</organism>
<evidence type="ECO:0000313" key="3">
    <source>
        <dbReference type="EMBL" id="SDD84643.1"/>
    </source>
</evidence>
<dbReference type="InterPro" id="IPR036249">
    <property type="entry name" value="Thioredoxin-like_sf"/>
</dbReference>
<accession>A0A1G6Y3X1</accession>
<feature type="compositionally biased region" description="Basic and acidic residues" evidence="1">
    <location>
        <begin position="102"/>
        <end position="117"/>
    </location>
</feature>
<feature type="domain" description="Thioredoxin" evidence="2">
    <location>
        <begin position="545"/>
        <end position="689"/>
    </location>
</feature>
<proteinExistence type="predicted"/>
<gene>
    <name evidence="3" type="ORF">SAMN04488104_10781</name>
</gene>
<dbReference type="GO" id="GO:0016853">
    <property type="term" value="F:isomerase activity"/>
    <property type="evidence" value="ECO:0007669"/>
    <property type="project" value="UniProtKB-KW"/>
</dbReference>
<dbReference type="Proteomes" id="UP000199060">
    <property type="component" value="Unassembled WGS sequence"/>
</dbReference>
<keyword evidence="4" id="KW-1185">Reference proteome</keyword>
<evidence type="ECO:0000259" key="2">
    <source>
        <dbReference type="PROSITE" id="PS51352"/>
    </source>
</evidence>
<name>A0A1G6Y3X1_9BACT</name>
<feature type="region of interest" description="Disordered" evidence="1">
    <location>
        <begin position="99"/>
        <end position="121"/>
    </location>
</feature>
<dbReference type="InterPro" id="IPR012336">
    <property type="entry name" value="Thioredoxin-like_fold"/>
</dbReference>
<dbReference type="STRING" id="686796.SAMN04488104_10781"/>
<feature type="region of interest" description="Disordered" evidence="1">
    <location>
        <begin position="162"/>
        <end position="201"/>
    </location>
</feature>
<dbReference type="Pfam" id="PF13905">
    <property type="entry name" value="Thioredoxin_8"/>
    <property type="match status" value="1"/>
</dbReference>
<dbReference type="PANTHER" id="PTHR42852">
    <property type="entry name" value="THIOL:DISULFIDE INTERCHANGE PROTEIN DSBE"/>
    <property type="match status" value="1"/>
</dbReference>
<dbReference type="EMBL" id="FNAC01000078">
    <property type="protein sequence ID" value="SDD84643.1"/>
    <property type="molecule type" value="Genomic_DNA"/>
</dbReference>
<dbReference type="InterPro" id="IPR013766">
    <property type="entry name" value="Thioredoxin_domain"/>
</dbReference>